<accession>A0A397J6Y5</accession>
<dbReference type="AlphaFoldDB" id="A0A397J6Y5"/>
<comment type="caution">
    <text evidence="1">The sequence shown here is derived from an EMBL/GenBank/DDBJ whole genome shotgun (WGS) entry which is preliminary data.</text>
</comment>
<dbReference type="EMBL" id="PQFF01000081">
    <property type="protein sequence ID" value="RHZ84115.1"/>
    <property type="molecule type" value="Genomic_DNA"/>
</dbReference>
<protein>
    <submittedName>
        <fullName evidence="1">Uncharacterized protein</fullName>
    </submittedName>
</protein>
<sequence>MNCHNAFSYRCLMMIIKNNMKKEKNYSIKLFNIRNTNAIIFCGSFSQREDGFEIILRNAVHLSISEPNKKWHLMEYNHYLMMKHFQNDFDKWTSGSNTIDKRIQDAQQNADYNQEVIEWILYDGFKK</sequence>
<evidence type="ECO:0000313" key="1">
    <source>
        <dbReference type="EMBL" id="RHZ84115.1"/>
    </source>
</evidence>
<name>A0A397J6Y5_9GLOM</name>
<reference evidence="1 2" key="1">
    <citation type="submission" date="2018-08" db="EMBL/GenBank/DDBJ databases">
        <title>Genome and evolution of the arbuscular mycorrhizal fungus Diversispora epigaea (formerly Glomus versiforme) and its bacterial endosymbionts.</title>
        <authorList>
            <person name="Sun X."/>
            <person name="Fei Z."/>
            <person name="Harrison M."/>
        </authorList>
    </citation>
    <scope>NUCLEOTIDE SEQUENCE [LARGE SCALE GENOMIC DNA]</scope>
    <source>
        <strain evidence="1 2">IT104</strain>
    </source>
</reference>
<evidence type="ECO:0000313" key="2">
    <source>
        <dbReference type="Proteomes" id="UP000266861"/>
    </source>
</evidence>
<gene>
    <name evidence="1" type="ORF">Glove_85g121</name>
</gene>
<organism evidence="1 2">
    <name type="scientific">Diversispora epigaea</name>
    <dbReference type="NCBI Taxonomy" id="1348612"/>
    <lineage>
        <taxon>Eukaryota</taxon>
        <taxon>Fungi</taxon>
        <taxon>Fungi incertae sedis</taxon>
        <taxon>Mucoromycota</taxon>
        <taxon>Glomeromycotina</taxon>
        <taxon>Glomeromycetes</taxon>
        <taxon>Diversisporales</taxon>
        <taxon>Diversisporaceae</taxon>
        <taxon>Diversispora</taxon>
    </lineage>
</organism>
<proteinExistence type="predicted"/>
<dbReference type="Proteomes" id="UP000266861">
    <property type="component" value="Unassembled WGS sequence"/>
</dbReference>
<keyword evidence="2" id="KW-1185">Reference proteome</keyword>